<dbReference type="EMBL" id="KZ308575">
    <property type="protein sequence ID" value="KAG8231792.1"/>
    <property type="molecule type" value="Genomic_DNA"/>
</dbReference>
<evidence type="ECO:0000313" key="1">
    <source>
        <dbReference type="EMBL" id="KAG8231792.1"/>
    </source>
</evidence>
<proteinExistence type="predicted"/>
<dbReference type="Proteomes" id="UP000792457">
    <property type="component" value="Unassembled WGS sequence"/>
</dbReference>
<protein>
    <submittedName>
        <fullName evidence="1">Uncharacterized protein</fullName>
    </submittedName>
</protein>
<dbReference type="AlphaFoldDB" id="A0A8K0KCB1"/>
<evidence type="ECO:0000313" key="2">
    <source>
        <dbReference type="Proteomes" id="UP000792457"/>
    </source>
</evidence>
<name>A0A8K0KCB1_LADFU</name>
<comment type="caution">
    <text evidence="1">The sequence shown here is derived from an EMBL/GenBank/DDBJ whole genome shotgun (WGS) entry which is preliminary data.</text>
</comment>
<sequence>MKLWCNIVVDHSYCIMNSSNNVDFVNDTGNEEELTIGFWNKNAG</sequence>
<keyword evidence="2" id="KW-1185">Reference proteome</keyword>
<reference evidence="1" key="1">
    <citation type="submission" date="2013-04" db="EMBL/GenBank/DDBJ databases">
        <authorList>
            <person name="Qu J."/>
            <person name="Murali S.C."/>
            <person name="Bandaranaike D."/>
            <person name="Bellair M."/>
            <person name="Blankenburg K."/>
            <person name="Chao H."/>
            <person name="Dinh H."/>
            <person name="Doddapaneni H."/>
            <person name="Downs B."/>
            <person name="Dugan-Rocha S."/>
            <person name="Elkadiri S."/>
            <person name="Gnanaolivu R.D."/>
            <person name="Hernandez B."/>
            <person name="Javaid M."/>
            <person name="Jayaseelan J.C."/>
            <person name="Lee S."/>
            <person name="Li M."/>
            <person name="Ming W."/>
            <person name="Munidasa M."/>
            <person name="Muniz J."/>
            <person name="Nguyen L."/>
            <person name="Ongeri F."/>
            <person name="Osuji N."/>
            <person name="Pu L.-L."/>
            <person name="Puazo M."/>
            <person name="Qu C."/>
            <person name="Quiroz J."/>
            <person name="Raj R."/>
            <person name="Weissenberger G."/>
            <person name="Xin Y."/>
            <person name="Zou X."/>
            <person name="Han Y."/>
            <person name="Richards S."/>
            <person name="Worley K."/>
            <person name="Muzny D."/>
            <person name="Gibbs R."/>
        </authorList>
    </citation>
    <scope>NUCLEOTIDE SEQUENCE</scope>
    <source>
        <strain evidence="1">Sampled in the wild</strain>
    </source>
</reference>
<accession>A0A8K0KCB1</accession>
<organism evidence="1 2">
    <name type="scientific">Ladona fulva</name>
    <name type="common">Scarce chaser dragonfly</name>
    <name type="synonym">Libellula fulva</name>
    <dbReference type="NCBI Taxonomy" id="123851"/>
    <lineage>
        <taxon>Eukaryota</taxon>
        <taxon>Metazoa</taxon>
        <taxon>Ecdysozoa</taxon>
        <taxon>Arthropoda</taxon>
        <taxon>Hexapoda</taxon>
        <taxon>Insecta</taxon>
        <taxon>Pterygota</taxon>
        <taxon>Palaeoptera</taxon>
        <taxon>Odonata</taxon>
        <taxon>Epiprocta</taxon>
        <taxon>Anisoptera</taxon>
        <taxon>Libelluloidea</taxon>
        <taxon>Libellulidae</taxon>
        <taxon>Ladona</taxon>
    </lineage>
</organism>
<gene>
    <name evidence="1" type="ORF">J437_LFUL012069</name>
</gene>
<reference evidence="1" key="2">
    <citation type="submission" date="2017-10" db="EMBL/GenBank/DDBJ databases">
        <title>Ladona fulva Genome sequencing and assembly.</title>
        <authorList>
            <person name="Murali S."/>
            <person name="Richards S."/>
            <person name="Bandaranaike D."/>
            <person name="Bellair M."/>
            <person name="Blankenburg K."/>
            <person name="Chao H."/>
            <person name="Dinh H."/>
            <person name="Doddapaneni H."/>
            <person name="Dugan-Rocha S."/>
            <person name="Elkadiri S."/>
            <person name="Gnanaolivu R."/>
            <person name="Hernandez B."/>
            <person name="Skinner E."/>
            <person name="Javaid M."/>
            <person name="Lee S."/>
            <person name="Li M."/>
            <person name="Ming W."/>
            <person name="Munidasa M."/>
            <person name="Muniz J."/>
            <person name="Nguyen L."/>
            <person name="Hughes D."/>
            <person name="Osuji N."/>
            <person name="Pu L.-L."/>
            <person name="Puazo M."/>
            <person name="Qu C."/>
            <person name="Quiroz J."/>
            <person name="Raj R."/>
            <person name="Weissenberger G."/>
            <person name="Xin Y."/>
            <person name="Zou X."/>
            <person name="Han Y."/>
            <person name="Worley K."/>
            <person name="Muzny D."/>
            <person name="Gibbs R."/>
        </authorList>
    </citation>
    <scope>NUCLEOTIDE SEQUENCE</scope>
    <source>
        <strain evidence="1">Sampled in the wild</strain>
    </source>
</reference>